<reference evidence="1 2" key="1">
    <citation type="journal article" date="2019" name="Int. J. Syst. Evol. Microbiol.">
        <title>The Global Catalogue of Microorganisms (GCM) 10K type strain sequencing project: providing services to taxonomists for standard genome sequencing and annotation.</title>
        <authorList>
            <consortium name="The Broad Institute Genomics Platform"/>
            <consortium name="The Broad Institute Genome Sequencing Center for Infectious Disease"/>
            <person name="Wu L."/>
            <person name="Ma J."/>
        </authorList>
    </citation>
    <scope>NUCLEOTIDE SEQUENCE [LARGE SCALE GENOMIC DNA]</scope>
    <source>
        <strain evidence="1 2">JCM 13319</strain>
    </source>
</reference>
<organism evidence="1 2">
    <name type="scientific">Brevibacterium picturae</name>
    <dbReference type="NCBI Taxonomy" id="260553"/>
    <lineage>
        <taxon>Bacteria</taxon>
        <taxon>Bacillati</taxon>
        <taxon>Actinomycetota</taxon>
        <taxon>Actinomycetes</taxon>
        <taxon>Micrococcales</taxon>
        <taxon>Brevibacteriaceae</taxon>
        <taxon>Brevibacterium</taxon>
    </lineage>
</organism>
<comment type="caution">
    <text evidence="1">The sequence shown here is derived from an EMBL/GenBank/DDBJ whole genome shotgun (WGS) entry which is preliminary data.</text>
</comment>
<dbReference type="Proteomes" id="UP001501791">
    <property type="component" value="Unassembled WGS sequence"/>
</dbReference>
<proteinExistence type="predicted"/>
<evidence type="ECO:0000313" key="1">
    <source>
        <dbReference type="EMBL" id="GAA1554031.1"/>
    </source>
</evidence>
<accession>A0ABN2CCU5</accession>
<protein>
    <submittedName>
        <fullName evidence="1">Uncharacterized protein</fullName>
    </submittedName>
</protein>
<gene>
    <name evidence="1" type="ORF">GCM10009691_30480</name>
</gene>
<name>A0ABN2CCU5_9MICO</name>
<dbReference type="EMBL" id="BAAALY010000015">
    <property type="protein sequence ID" value="GAA1554031.1"/>
    <property type="molecule type" value="Genomic_DNA"/>
</dbReference>
<keyword evidence="2" id="KW-1185">Reference proteome</keyword>
<evidence type="ECO:0000313" key="2">
    <source>
        <dbReference type="Proteomes" id="UP001501791"/>
    </source>
</evidence>
<sequence length="137" mass="15472">MPDLLSSDTNDEITVWDVRGESRQDDRFLSVAERTSRACADVGWKFEVFAGLSARASLNLRWLSGARRPPEWLPTTQDLVRSVVLDGAVISDVIDGDDVGRHLTASMWHLIWTGQIAIDLDERWTRLTAIKWCEVSC</sequence>